<sequence length="528" mass="57244">MLSRLECRVDFLLNIIGDINTHTAGLTSTVDAVQNWMWSNFLYYALIAAGLYITIRTRGVQWRSIKEMVRVLGDPVAREADGKKSISSFRAFTVSAASRVGTGTVAGVALAIAMGGPGAVFWMWVIAAVGAASAFAESLLGQLYKERGKDSYIGGPAYYMKRGLNARWMGYIFVAFIVITYAFVFVAVQTNAVVDAAANSFNIDVSGTNSMGFRITIGLIMVALTAAIIFGGIRAISSVTEWLVPIMAVLYLLLGLLVVLLNITEVPNMLLMIFQGAFGIKEFVTGGTMGAVIWGMKRGLLTNEAGMGTAPNAGATATISHPAKQGYVQTLGVYFDTMMACTVTAFIVLLSNPTYGDRSRGASLTQSALAMQLGDWAVHFLTIAIFMFAFSTVIGNYYYGESNMRFVTERKLPMTIFRVLVLAFVFFGAISSLDLVWTTADMLNAGMVIVNLTAVLLLTPKVVAVLKNYEAQRKAGLEPIFKASDMPEIKNLAAWDGTDAVTTREFWAEYDAKTAERRAAKKAKKASR</sequence>
<feature type="transmembrane region" description="Helical" evidence="9">
    <location>
        <begin position="211"/>
        <end position="230"/>
    </location>
</feature>
<organism evidence="10 11">
    <name type="scientific">Rothia mucilaginosa (strain DY-18)</name>
    <name type="common">Stomatococcus mucilaginosus</name>
    <dbReference type="NCBI Taxonomy" id="680646"/>
    <lineage>
        <taxon>Bacteria</taxon>
        <taxon>Bacillati</taxon>
        <taxon>Actinomycetota</taxon>
        <taxon>Actinomycetes</taxon>
        <taxon>Micrococcales</taxon>
        <taxon>Micrococcaceae</taxon>
        <taxon>Rothia</taxon>
    </lineage>
</organism>
<feature type="transmembrane region" description="Helical" evidence="9">
    <location>
        <begin position="333"/>
        <end position="356"/>
    </location>
</feature>
<evidence type="ECO:0000256" key="1">
    <source>
        <dbReference type="ARBA" id="ARBA00004651"/>
    </source>
</evidence>
<evidence type="ECO:0000256" key="5">
    <source>
        <dbReference type="ARBA" id="ARBA00022692"/>
    </source>
</evidence>
<dbReference type="PANTHER" id="PTHR30330">
    <property type="entry name" value="AGSS FAMILY TRANSPORTER, SODIUM-ALANINE"/>
    <property type="match status" value="1"/>
</dbReference>
<evidence type="ECO:0000256" key="9">
    <source>
        <dbReference type="RuleBase" id="RU363064"/>
    </source>
</evidence>
<evidence type="ECO:0000313" key="10">
    <source>
        <dbReference type="EMBL" id="BAI65783.1"/>
    </source>
</evidence>
<evidence type="ECO:0000256" key="7">
    <source>
        <dbReference type="ARBA" id="ARBA00022989"/>
    </source>
</evidence>
<dbReference type="GO" id="GO:0005886">
    <property type="term" value="C:plasma membrane"/>
    <property type="evidence" value="ECO:0007669"/>
    <property type="project" value="UniProtKB-SubCell"/>
</dbReference>
<reference evidence="11" key="1">
    <citation type="submission" date="2009-07" db="EMBL/GenBank/DDBJ databases">
        <title>Complete genome sequence of Rothia mucilaginosa DJ.</title>
        <authorList>
            <person name="Yamane K."/>
            <person name="Nambu T."/>
            <person name="Mashimo C."/>
            <person name="Sugimori C."/>
            <person name="Yamanaka T."/>
            <person name="Leung K."/>
            <person name="Fukushima H."/>
        </authorList>
    </citation>
    <scope>NUCLEOTIDE SEQUENCE [LARGE SCALE GENOMIC DNA]</scope>
    <source>
        <strain evidence="11">DY-18</strain>
    </source>
</reference>
<keyword evidence="3 9" id="KW-0813">Transport</keyword>
<protein>
    <submittedName>
        <fullName evidence="10">Na+/alanine symporter</fullName>
    </submittedName>
</protein>
<feature type="transmembrane region" description="Helical" evidence="9">
    <location>
        <begin position="168"/>
        <end position="191"/>
    </location>
</feature>
<evidence type="ECO:0000256" key="2">
    <source>
        <dbReference type="ARBA" id="ARBA00009261"/>
    </source>
</evidence>
<evidence type="ECO:0000256" key="4">
    <source>
        <dbReference type="ARBA" id="ARBA00022475"/>
    </source>
</evidence>
<feature type="transmembrane region" description="Helical" evidence="9">
    <location>
        <begin position="376"/>
        <end position="399"/>
    </location>
</feature>
<feature type="transmembrane region" description="Helical" evidence="9">
    <location>
        <begin position="269"/>
        <end position="294"/>
    </location>
</feature>
<feature type="transmembrane region" description="Helical" evidence="9">
    <location>
        <begin position="419"/>
        <end position="437"/>
    </location>
</feature>
<feature type="transmembrane region" description="Helical" evidence="9">
    <location>
        <begin position="242"/>
        <end position="263"/>
    </location>
</feature>
<evidence type="ECO:0000256" key="3">
    <source>
        <dbReference type="ARBA" id="ARBA00022448"/>
    </source>
</evidence>
<dbReference type="HOGENOM" id="CLU_024867_0_1_11"/>
<feature type="transmembrane region" description="Helical" evidence="9">
    <location>
        <begin position="91"/>
        <end position="113"/>
    </location>
</feature>
<keyword evidence="11" id="KW-1185">Reference proteome</keyword>
<accession>D2NQ65</accession>
<keyword evidence="8 9" id="KW-0472">Membrane</keyword>
<feature type="transmembrane region" description="Helical" evidence="9">
    <location>
        <begin position="36"/>
        <end position="55"/>
    </location>
</feature>
<dbReference type="FunFam" id="1.20.1740.10:FF:000004">
    <property type="entry name" value="Sodium:alanine symporter family protein"/>
    <property type="match status" value="1"/>
</dbReference>
<comment type="similarity">
    <text evidence="2 9">Belongs to the alanine or glycine:cation symporter (AGCS) (TC 2.A.25) family.</text>
</comment>
<evidence type="ECO:0000256" key="8">
    <source>
        <dbReference type="ARBA" id="ARBA00023136"/>
    </source>
</evidence>
<dbReference type="InterPro" id="IPR001463">
    <property type="entry name" value="Na/Ala_symport"/>
</dbReference>
<dbReference type="GO" id="GO:0005283">
    <property type="term" value="F:amino acid:sodium symporter activity"/>
    <property type="evidence" value="ECO:0007669"/>
    <property type="project" value="InterPro"/>
</dbReference>
<feature type="transmembrane region" description="Helical" evidence="9">
    <location>
        <begin position="443"/>
        <end position="466"/>
    </location>
</feature>
<dbReference type="PROSITE" id="PS00873">
    <property type="entry name" value="NA_ALANINE_SYMP"/>
    <property type="match status" value="1"/>
</dbReference>
<dbReference type="eggNOG" id="COG1115">
    <property type="taxonomic scope" value="Bacteria"/>
</dbReference>
<keyword evidence="6 9" id="KW-0769">Symport</keyword>
<dbReference type="NCBIfam" id="TIGR00835">
    <property type="entry name" value="agcS"/>
    <property type="match status" value="1"/>
</dbReference>
<dbReference type="KEGG" id="rmu:RMDY18_19510"/>
<keyword evidence="7 9" id="KW-1133">Transmembrane helix</keyword>
<dbReference type="PRINTS" id="PR00175">
    <property type="entry name" value="NAALASMPORT"/>
</dbReference>
<dbReference type="AlphaFoldDB" id="D2NQ65"/>
<dbReference type="PANTHER" id="PTHR30330:SF1">
    <property type="entry name" value="AMINO-ACID CARRIER PROTEIN ALST"/>
    <property type="match status" value="1"/>
</dbReference>
<evidence type="ECO:0000256" key="6">
    <source>
        <dbReference type="ARBA" id="ARBA00022847"/>
    </source>
</evidence>
<name>D2NQ65_ROTMD</name>
<dbReference type="STRING" id="680646.RMDY18_19510"/>
<reference evidence="10 11" key="3">
    <citation type="journal article" date="2010" name="Sequencing">
        <title>Complete Genome Sequence of Rothia mucilaginosa DY-18: A Clinical Isolate with Dense Meshwork-Like Structures from a Persistent Apical Periodontitis Lesion.</title>
        <authorList>
            <person name="Yamane K."/>
            <person name="Nambu T."/>
            <person name="Yamanaka T."/>
            <person name="Mashimo C."/>
            <person name="Sugimori C."/>
            <person name="Leung K.-P."/>
            <person name="Fukushima H."/>
        </authorList>
    </citation>
    <scope>NUCLEOTIDE SEQUENCE [LARGE SCALE GENOMIC DNA]</scope>
    <source>
        <strain evidence="10 11">DY-18</strain>
    </source>
</reference>
<reference evidence="10 11" key="2">
    <citation type="journal article" date="2010" name="J Osaka Dent Univ">
        <title>Isolation and identification of Rothia mucilaginosa from persistent apical periodontitis lesions.</title>
        <authorList>
            <person name="Yamane K."/>
            <person name="Yoshida M."/>
            <person name="Fujihira T."/>
            <person name="Baba T."/>
            <person name="Tsuji N."/>
            <person name="Hayashi H."/>
            <person name="Sugimori C."/>
            <person name="Yamanaka T."/>
            <person name="Mashimo C."/>
            <person name="Nambu T."/>
            <person name="Kawai H."/>
            <person name="Fukushima H."/>
        </authorList>
    </citation>
    <scope>NUCLEOTIDE SEQUENCE [LARGE SCALE GENOMIC DNA]</scope>
    <source>
        <strain evidence="10 11">DY-18</strain>
    </source>
</reference>
<evidence type="ECO:0000313" key="11">
    <source>
        <dbReference type="Proteomes" id="UP000001883"/>
    </source>
</evidence>
<proteinExistence type="inferred from homology"/>
<gene>
    <name evidence="10" type="ordered locus">RMDY18_19510</name>
</gene>
<keyword evidence="5 9" id="KW-0812">Transmembrane</keyword>
<dbReference type="Pfam" id="PF01235">
    <property type="entry name" value="Na_Ala_symp"/>
    <property type="match status" value="1"/>
</dbReference>
<keyword evidence="4 9" id="KW-1003">Cell membrane</keyword>
<feature type="transmembrane region" description="Helical" evidence="9">
    <location>
        <begin position="119"/>
        <end position="140"/>
    </location>
</feature>
<dbReference type="EMBL" id="AP011540">
    <property type="protein sequence ID" value="BAI65783.1"/>
    <property type="molecule type" value="Genomic_DNA"/>
</dbReference>
<dbReference type="Gene3D" id="1.20.1740.10">
    <property type="entry name" value="Amino acid/polyamine transporter I"/>
    <property type="match status" value="1"/>
</dbReference>
<comment type="subcellular location">
    <subcellularLocation>
        <location evidence="1 9">Cell membrane</location>
        <topology evidence="1 9">Multi-pass membrane protein</topology>
    </subcellularLocation>
</comment>
<dbReference type="Proteomes" id="UP000001883">
    <property type="component" value="Chromosome"/>
</dbReference>